<evidence type="ECO:0000313" key="1">
    <source>
        <dbReference type="EMBL" id="GMN63477.1"/>
    </source>
</evidence>
<sequence length="76" mass="7932">MRLDQTTEVGLIAVPSQVTGLTYLHLHWVADPRISSPLKITVGLQGIGLGDTPSTTTKPSLGWLAHAALATPSCIG</sequence>
<accession>A0AA88DWY7</accession>
<name>A0AA88DWY7_FICCA</name>
<organism evidence="1 2">
    <name type="scientific">Ficus carica</name>
    <name type="common">Common fig</name>
    <dbReference type="NCBI Taxonomy" id="3494"/>
    <lineage>
        <taxon>Eukaryota</taxon>
        <taxon>Viridiplantae</taxon>
        <taxon>Streptophyta</taxon>
        <taxon>Embryophyta</taxon>
        <taxon>Tracheophyta</taxon>
        <taxon>Spermatophyta</taxon>
        <taxon>Magnoliopsida</taxon>
        <taxon>eudicotyledons</taxon>
        <taxon>Gunneridae</taxon>
        <taxon>Pentapetalae</taxon>
        <taxon>rosids</taxon>
        <taxon>fabids</taxon>
        <taxon>Rosales</taxon>
        <taxon>Moraceae</taxon>
        <taxon>Ficeae</taxon>
        <taxon>Ficus</taxon>
    </lineage>
</organism>
<evidence type="ECO:0000313" key="2">
    <source>
        <dbReference type="Proteomes" id="UP001187192"/>
    </source>
</evidence>
<protein>
    <submittedName>
        <fullName evidence="1">Uncharacterized protein</fullName>
    </submittedName>
</protein>
<comment type="caution">
    <text evidence="1">The sequence shown here is derived from an EMBL/GenBank/DDBJ whole genome shotgun (WGS) entry which is preliminary data.</text>
</comment>
<proteinExistence type="predicted"/>
<dbReference type="EMBL" id="BTGU01000150">
    <property type="protein sequence ID" value="GMN63477.1"/>
    <property type="molecule type" value="Genomic_DNA"/>
</dbReference>
<dbReference type="Proteomes" id="UP001187192">
    <property type="component" value="Unassembled WGS sequence"/>
</dbReference>
<gene>
    <name evidence="1" type="ORF">TIFTF001_032554</name>
</gene>
<reference evidence="1" key="1">
    <citation type="submission" date="2023-07" db="EMBL/GenBank/DDBJ databases">
        <title>draft genome sequence of fig (Ficus carica).</title>
        <authorList>
            <person name="Takahashi T."/>
            <person name="Nishimura K."/>
        </authorList>
    </citation>
    <scope>NUCLEOTIDE SEQUENCE</scope>
</reference>
<keyword evidence="2" id="KW-1185">Reference proteome</keyword>
<dbReference type="AlphaFoldDB" id="A0AA88DWY7"/>